<sequence length="128" mass="14159">MNYRLQRAADYGGIGNALLCLLHCAAGPALLAWWGTQQASATAEYWEQSFLVLSGVLVALATWQHSTRKLRLALWLLFSLFAVAGLLAEQWPLLEFVQYAASVGLMVTHLLNQRHCRCSAQRPCVPAC</sequence>
<dbReference type="InterPro" id="IPR004891">
    <property type="entry name" value="Mercury-R_MerC"/>
</dbReference>
<keyword evidence="1" id="KW-0812">Transmembrane</keyword>
<dbReference type="EMBL" id="CP094669">
    <property type="protein sequence ID" value="UOG72961.1"/>
    <property type="molecule type" value="Genomic_DNA"/>
</dbReference>
<feature type="transmembrane region" description="Helical" evidence="1">
    <location>
        <begin position="45"/>
        <end position="63"/>
    </location>
</feature>
<proteinExistence type="predicted"/>
<keyword evidence="3" id="KW-1185">Reference proteome</keyword>
<keyword evidence="1" id="KW-0472">Membrane</keyword>
<dbReference type="Pfam" id="PF03203">
    <property type="entry name" value="MerC"/>
    <property type="match status" value="1"/>
</dbReference>
<organism evidence="2 3">
    <name type="scientific">Hymenobacter tibetensis</name>
    <dbReference type="NCBI Taxonomy" id="497967"/>
    <lineage>
        <taxon>Bacteria</taxon>
        <taxon>Pseudomonadati</taxon>
        <taxon>Bacteroidota</taxon>
        <taxon>Cytophagia</taxon>
        <taxon>Cytophagales</taxon>
        <taxon>Hymenobacteraceae</taxon>
        <taxon>Hymenobacter</taxon>
    </lineage>
</organism>
<feature type="transmembrane region" description="Helical" evidence="1">
    <location>
        <begin position="12"/>
        <end position="33"/>
    </location>
</feature>
<dbReference type="Proteomes" id="UP000831113">
    <property type="component" value="Chromosome"/>
</dbReference>
<evidence type="ECO:0000313" key="2">
    <source>
        <dbReference type="EMBL" id="UOG72961.1"/>
    </source>
</evidence>
<dbReference type="RefSeq" id="WP_243794555.1">
    <property type="nucleotide sequence ID" value="NZ_CP094669.1"/>
</dbReference>
<feature type="transmembrane region" description="Helical" evidence="1">
    <location>
        <begin position="70"/>
        <end position="87"/>
    </location>
</feature>
<protein>
    <submittedName>
        <fullName evidence="2">MerC domain-containing protein</fullName>
    </submittedName>
</protein>
<evidence type="ECO:0000256" key="1">
    <source>
        <dbReference type="SAM" id="Phobius"/>
    </source>
</evidence>
<reference evidence="2 3" key="1">
    <citation type="submission" date="2022-03" db="EMBL/GenBank/DDBJ databases">
        <title>Hymenobactersp. isolated from the air.</title>
        <authorList>
            <person name="Won M."/>
            <person name="Kwon S.-W."/>
        </authorList>
    </citation>
    <scope>NUCLEOTIDE SEQUENCE [LARGE SCALE GENOMIC DNA]</scope>
    <source>
        <strain evidence="2 3">KACC 21982</strain>
    </source>
</reference>
<keyword evidence="1" id="KW-1133">Transmembrane helix</keyword>
<evidence type="ECO:0000313" key="3">
    <source>
        <dbReference type="Proteomes" id="UP000831113"/>
    </source>
</evidence>
<name>A0ABY4CS33_9BACT</name>
<accession>A0ABY4CS33</accession>
<gene>
    <name evidence="2" type="ORF">MTX78_12570</name>
</gene>